<organism evidence="1 2">
    <name type="scientific">Arctium lappa</name>
    <name type="common">Greater burdock</name>
    <name type="synonym">Lappa major</name>
    <dbReference type="NCBI Taxonomy" id="4217"/>
    <lineage>
        <taxon>Eukaryota</taxon>
        <taxon>Viridiplantae</taxon>
        <taxon>Streptophyta</taxon>
        <taxon>Embryophyta</taxon>
        <taxon>Tracheophyta</taxon>
        <taxon>Spermatophyta</taxon>
        <taxon>Magnoliopsida</taxon>
        <taxon>eudicotyledons</taxon>
        <taxon>Gunneridae</taxon>
        <taxon>Pentapetalae</taxon>
        <taxon>asterids</taxon>
        <taxon>campanulids</taxon>
        <taxon>Asterales</taxon>
        <taxon>Asteraceae</taxon>
        <taxon>Carduoideae</taxon>
        <taxon>Cardueae</taxon>
        <taxon>Arctiinae</taxon>
        <taxon>Arctium</taxon>
    </lineage>
</organism>
<comment type="caution">
    <text evidence="1">The sequence shown here is derived from an EMBL/GenBank/DDBJ whole genome shotgun (WGS) entry which is preliminary data.</text>
</comment>
<keyword evidence="2" id="KW-1185">Reference proteome</keyword>
<accession>A0ACB8XS03</accession>
<gene>
    <name evidence="1" type="ORF">L6452_39006</name>
</gene>
<evidence type="ECO:0000313" key="2">
    <source>
        <dbReference type="Proteomes" id="UP001055879"/>
    </source>
</evidence>
<name>A0ACB8XS03_ARCLA</name>
<evidence type="ECO:0000313" key="1">
    <source>
        <dbReference type="EMBL" id="KAI3672905.1"/>
    </source>
</evidence>
<dbReference type="Proteomes" id="UP001055879">
    <property type="component" value="Linkage Group LG15"/>
</dbReference>
<reference evidence="2" key="1">
    <citation type="journal article" date="2022" name="Mol. Ecol. Resour.">
        <title>The genomes of chicory, endive, great burdock and yacon provide insights into Asteraceae palaeo-polyploidization history and plant inulin production.</title>
        <authorList>
            <person name="Fan W."/>
            <person name="Wang S."/>
            <person name="Wang H."/>
            <person name="Wang A."/>
            <person name="Jiang F."/>
            <person name="Liu H."/>
            <person name="Zhao H."/>
            <person name="Xu D."/>
            <person name="Zhang Y."/>
        </authorList>
    </citation>
    <scope>NUCLEOTIDE SEQUENCE [LARGE SCALE GENOMIC DNA]</scope>
    <source>
        <strain evidence="2">cv. Niubang</strain>
    </source>
</reference>
<reference evidence="1 2" key="2">
    <citation type="journal article" date="2022" name="Mol. Ecol. Resour.">
        <title>The genomes of chicory, endive, great burdock and yacon provide insights into Asteraceae paleo-polyploidization history and plant inulin production.</title>
        <authorList>
            <person name="Fan W."/>
            <person name="Wang S."/>
            <person name="Wang H."/>
            <person name="Wang A."/>
            <person name="Jiang F."/>
            <person name="Liu H."/>
            <person name="Zhao H."/>
            <person name="Xu D."/>
            <person name="Zhang Y."/>
        </authorList>
    </citation>
    <scope>NUCLEOTIDE SEQUENCE [LARGE SCALE GENOMIC DNA]</scope>
    <source>
        <strain evidence="2">cv. Niubang</strain>
    </source>
</reference>
<dbReference type="EMBL" id="CM042061">
    <property type="protein sequence ID" value="KAI3672905.1"/>
    <property type="molecule type" value="Genomic_DNA"/>
</dbReference>
<sequence>MKSIFTHLILNTITDPTLPSLSSLLFSSSLVSDTSIVQQSAFLNESLGPDGLPLGGFNQINVSQSSLERDMDFYKFFDTSGPSLVTVNASLTNVIKKAEVLSTTIDTNMSTVNIVGVELKTLSSAIACKAEASQLSALQDEVKELNTDVATNTTQLQFLNGHVNRFTGEVKTLSAKIDTLNQLLAEILAKMREPTPVPESSFTDNDRLSLTLAADFIFEATSLISDLEECLKGLEVDVRKSPVSDPDAADKIASPDNNKEGEKILLKKMQRSPQRKKRRKEDEEELDIEDQGSKDDVTDDDDEEEDQSLWFTLASIRTPVPAMKGVEIKEAGERQDKPLYSSTHGKQKGIFVEGNLKLLSTSVGELPSQTDDEDEEEESLIHPRRPSRPLQRAERLIVECQEDASLALKVQSTLVKEKKLKKNPVKVQATLLKEIKETNRKAKEISDSELAWCRNKHLHRSHTSMISVMTITGTRRDNQQTITMEIFRRDGTAKAMFFSKLETFGFYEWLDFKEALKKSKSKFRGNVEELINALINRVTTRMNIPSALPQKPRSSRKKNESLSDNDVVIRNETSIKFSREAVVGPPPDLSVLDLSLPHGKSLRPGKVINEPLRIFFRDNEENISRRLRQPSPVSLIETTPLTATSTVSIPPIATSTADRLQIESHHHQIYFSAATRSRAAV</sequence>
<proteinExistence type="predicted"/>
<protein>
    <submittedName>
        <fullName evidence="1">Uncharacterized protein</fullName>
    </submittedName>
</protein>